<dbReference type="SMART" id="SM00304">
    <property type="entry name" value="HAMP"/>
    <property type="match status" value="1"/>
</dbReference>
<evidence type="ECO:0000256" key="3">
    <source>
        <dbReference type="ARBA" id="ARBA00023136"/>
    </source>
</evidence>
<dbReference type="PANTHER" id="PTHR32089">
    <property type="entry name" value="METHYL-ACCEPTING CHEMOTAXIS PROTEIN MCPB"/>
    <property type="match status" value="1"/>
</dbReference>
<comment type="caution">
    <text evidence="10">The sequence shown here is derived from an EMBL/GenBank/DDBJ whole genome shotgun (WGS) entry which is preliminary data.</text>
</comment>
<organism evidence="10 11">
    <name type="scientific">Paenibacillus nanensis</name>
    <dbReference type="NCBI Taxonomy" id="393251"/>
    <lineage>
        <taxon>Bacteria</taxon>
        <taxon>Bacillati</taxon>
        <taxon>Bacillota</taxon>
        <taxon>Bacilli</taxon>
        <taxon>Bacillales</taxon>
        <taxon>Paenibacillaceae</taxon>
        <taxon>Paenibacillus</taxon>
    </lineage>
</organism>
<accession>A0A3A1UQ22</accession>
<dbReference type="GO" id="GO:0007165">
    <property type="term" value="P:signal transduction"/>
    <property type="evidence" value="ECO:0007669"/>
    <property type="project" value="UniProtKB-KW"/>
</dbReference>
<keyword evidence="7" id="KW-1133">Transmembrane helix</keyword>
<dbReference type="PANTHER" id="PTHR32089:SF114">
    <property type="entry name" value="METHYL-ACCEPTING CHEMOTAXIS PROTEIN MCPB"/>
    <property type="match status" value="1"/>
</dbReference>
<evidence type="ECO:0000256" key="7">
    <source>
        <dbReference type="SAM" id="Phobius"/>
    </source>
</evidence>
<dbReference type="CDD" id="cd18774">
    <property type="entry name" value="PDC2_HK_sensor"/>
    <property type="match status" value="1"/>
</dbReference>
<reference evidence="10 11" key="1">
    <citation type="submission" date="2018-09" db="EMBL/GenBank/DDBJ databases">
        <title>Paenibacillus aracenensis nov. sp. isolated from a cave in southern Spain.</title>
        <authorList>
            <person name="Jurado V."/>
            <person name="Gutierrez-Patricio S."/>
            <person name="Gonzalez-Pimentel J.L."/>
            <person name="Miller A.Z."/>
            <person name="Laiz L."/>
            <person name="Saiz-Jimenez C."/>
        </authorList>
    </citation>
    <scope>NUCLEOTIDE SEQUENCE [LARGE SCALE GENOMIC DNA]</scope>
    <source>
        <strain evidence="10 11">DSM 22867</strain>
    </source>
</reference>
<evidence type="ECO:0000313" key="11">
    <source>
        <dbReference type="Proteomes" id="UP000266482"/>
    </source>
</evidence>
<dbReference type="Pfam" id="PF00672">
    <property type="entry name" value="HAMP"/>
    <property type="match status" value="1"/>
</dbReference>
<dbReference type="PROSITE" id="PS50111">
    <property type="entry name" value="CHEMOTAXIS_TRANSDUC_2"/>
    <property type="match status" value="1"/>
</dbReference>
<dbReference type="Gene3D" id="3.30.450.20">
    <property type="entry name" value="PAS domain"/>
    <property type="match status" value="1"/>
</dbReference>
<dbReference type="OrthoDB" id="9760371at2"/>
<keyword evidence="7" id="KW-0812">Transmembrane</keyword>
<keyword evidence="2" id="KW-1003">Cell membrane</keyword>
<dbReference type="InterPro" id="IPR003660">
    <property type="entry name" value="HAMP_dom"/>
</dbReference>
<dbReference type="CDD" id="cd06225">
    <property type="entry name" value="HAMP"/>
    <property type="match status" value="1"/>
</dbReference>
<evidence type="ECO:0000259" key="9">
    <source>
        <dbReference type="PROSITE" id="PS50885"/>
    </source>
</evidence>
<dbReference type="Pfam" id="PF00015">
    <property type="entry name" value="MCPsignal"/>
    <property type="match status" value="1"/>
</dbReference>
<feature type="domain" description="Methyl-accepting transducer" evidence="8">
    <location>
        <begin position="366"/>
        <end position="623"/>
    </location>
</feature>
<dbReference type="SMART" id="SM00283">
    <property type="entry name" value="MA"/>
    <property type="match status" value="1"/>
</dbReference>
<dbReference type="Gene3D" id="1.10.287.950">
    <property type="entry name" value="Methyl-accepting chemotaxis protein"/>
    <property type="match status" value="1"/>
</dbReference>
<gene>
    <name evidence="10" type="ORF">D3P08_20220</name>
</gene>
<evidence type="ECO:0000256" key="4">
    <source>
        <dbReference type="ARBA" id="ARBA00023224"/>
    </source>
</evidence>
<dbReference type="AlphaFoldDB" id="A0A3A1UQ22"/>
<name>A0A3A1UQ22_9BACL</name>
<comment type="subcellular location">
    <subcellularLocation>
        <location evidence="1">Cell membrane</location>
    </subcellularLocation>
</comment>
<evidence type="ECO:0000256" key="5">
    <source>
        <dbReference type="ARBA" id="ARBA00029447"/>
    </source>
</evidence>
<dbReference type="InterPro" id="IPR004089">
    <property type="entry name" value="MCPsignal_dom"/>
</dbReference>
<evidence type="ECO:0000259" key="8">
    <source>
        <dbReference type="PROSITE" id="PS50111"/>
    </source>
</evidence>
<comment type="similarity">
    <text evidence="5">Belongs to the methyl-accepting chemotaxis (MCP) protein family.</text>
</comment>
<feature type="domain" description="HAMP" evidence="9">
    <location>
        <begin position="294"/>
        <end position="347"/>
    </location>
</feature>
<dbReference type="GO" id="GO:0005886">
    <property type="term" value="C:plasma membrane"/>
    <property type="evidence" value="ECO:0007669"/>
    <property type="project" value="UniProtKB-SubCell"/>
</dbReference>
<dbReference type="EMBL" id="QXQA01000014">
    <property type="protein sequence ID" value="RIX50629.1"/>
    <property type="molecule type" value="Genomic_DNA"/>
</dbReference>
<keyword evidence="3 7" id="KW-0472">Membrane</keyword>
<proteinExistence type="inferred from homology"/>
<protein>
    <submittedName>
        <fullName evidence="10">Methyl-accepting chemotaxis protein</fullName>
    </submittedName>
</protein>
<feature type="transmembrane region" description="Helical" evidence="7">
    <location>
        <begin position="273"/>
        <end position="297"/>
    </location>
</feature>
<dbReference type="Proteomes" id="UP000266482">
    <property type="component" value="Unassembled WGS sequence"/>
</dbReference>
<evidence type="ECO:0000256" key="6">
    <source>
        <dbReference type="PROSITE-ProRule" id="PRU00284"/>
    </source>
</evidence>
<sequence>MSVGLLSYSQSKKMVETNVSGASQQTINQAAGNLDVVFHTYEDFTLQLFNDKEFHDLARTMTETDDDQIHYEAGLRMKDKMSALALSQSNVNGMMLLPLKDGLSVVATGSSLSTKAEALMETDWFKETVQLEGQTLWIAPQAGGISYDSKTPTIGLSRMIKNGVSSTPSYVLLMELDAAVISERYADVNLGEGSEISIVDSKGLYVIADEPSFIGQPVNVGLPEKTEGSLKLTKTDGTETLTIFQTFDTMNWRIVATIPVDQLVKDAEVIRRFTWMISIAAAMIAIGIGALVIYTIARPLVRIRDLMLKGAGGNLTVRSSLRKRRDEIGALSDSFNRMMTQMSELAEQTTHSAAAVLSTAADLSDASKKTSASAREIAVATEEIAKGAANLAAEAEKGSGLTENMNTGMRNVVTVSEAMQTSAVNVEEASVQGSAYMSQLIEKTNRTEEMTRSMAAKVETLKESTSSIAKILDVLNSLTKQTNILSLNAAIEAARAGAAGKGFMVVADEIRKLADQSRHSIDVVAGIIGSIHHEIDETVQMMTEANPLFRQQIESVKEANGIFLSVQEQMRQFVQGMHSVSDSVHDLERSQAILAEAMFSVSSVAEQSSATSEEVASLSGEQLGVSENLVSLSEKLSEVSDALKVTLSQFKI</sequence>
<keyword evidence="4 6" id="KW-0807">Transducer</keyword>
<keyword evidence="11" id="KW-1185">Reference proteome</keyword>
<dbReference type="SUPFAM" id="SSF58104">
    <property type="entry name" value="Methyl-accepting chemotaxis protein (MCP) signaling domain"/>
    <property type="match status" value="1"/>
</dbReference>
<dbReference type="PROSITE" id="PS50885">
    <property type="entry name" value="HAMP"/>
    <property type="match status" value="1"/>
</dbReference>
<evidence type="ECO:0000256" key="2">
    <source>
        <dbReference type="ARBA" id="ARBA00022475"/>
    </source>
</evidence>
<evidence type="ECO:0000313" key="10">
    <source>
        <dbReference type="EMBL" id="RIX50629.1"/>
    </source>
</evidence>
<evidence type="ECO:0000256" key="1">
    <source>
        <dbReference type="ARBA" id="ARBA00004236"/>
    </source>
</evidence>